<dbReference type="OrthoDB" id="69896at2"/>
<feature type="signal peptide" evidence="3">
    <location>
        <begin position="1"/>
        <end position="24"/>
    </location>
</feature>
<proteinExistence type="predicted"/>
<keyword evidence="3" id="KW-0732">Signal</keyword>
<keyword evidence="6" id="KW-1185">Reference proteome</keyword>
<evidence type="ECO:0000256" key="2">
    <source>
        <dbReference type="SAM" id="Phobius"/>
    </source>
</evidence>
<reference evidence="5 6" key="1">
    <citation type="submission" date="2015-01" db="EMBL/GenBank/DDBJ databases">
        <title>Paenibacillus swuensis/DY6/whole genome sequencing.</title>
        <authorList>
            <person name="Kim M.K."/>
            <person name="Srinivasan S."/>
            <person name="Lee J.-J."/>
        </authorList>
    </citation>
    <scope>NUCLEOTIDE SEQUENCE [LARGE SCALE GENOMIC DNA]</scope>
    <source>
        <strain evidence="5 6">DY6</strain>
    </source>
</reference>
<sequence>MKKFSSMFMLCMTAMLVLVSAASAHVTVMPKETSQNAYEVFTVRVPNEAETATVKVEVKFPVGVDVSRFESKPGWTYESKKEGEKLTSVMWTAKEGGVKPGEFAEFRMQGKVGADTTELAWKAYQTYEDGTLVEWVGAPDADKPASVTTVKAAAAGEEHHGAAAPAAETDAAAGHEAAEAGEASNVPLILSIASLVVALAALGLALRKRA</sequence>
<dbReference type="InterPro" id="IPR012533">
    <property type="entry name" value="YcnI-copper_dom"/>
</dbReference>
<feature type="transmembrane region" description="Helical" evidence="2">
    <location>
        <begin position="188"/>
        <end position="206"/>
    </location>
</feature>
<dbReference type="RefSeq" id="WP_068605720.1">
    <property type="nucleotide sequence ID" value="NZ_CP011388.1"/>
</dbReference>
<keyword evidence="2" id="KW-0812">Transmembrane</keyword>
<dbReference type="KEGG" id="pswu:SY83_07795"/>
<feature type="compositionally biased region" description="Low complexity" evidence="1">
    <location>
        <begin position="162"/>
        <end position="178"/>
    </location>
</feature>
<dbReference type="AlphaFoldDB" id="A0A172TGQ2"/>
<dbReference type="CDD" id="cd08545">
    <property type="entry name" value="YcnI_like"/>
    <property type="match status" value="1"/>
</dbReference>
<dbReference type="Proteomes" id="UP000076927">
    <property type="component" value="Chromosome"/>
</dbReference>
<feature type="domain" description="YncI copper-binding" evidence="4">
    <location>
        <begin position="25"/>
        <end position="145"/>
    </location>
</feature>
<dbReference type="InterPro" id="IPR038507">
    <property type="entry name" value="YcnI-like_sf"/>
</dbReference>
<dbReference type="STRING" id="1178515.SY83_07795"/>
<evidence type="ECO:0000313" key="5">
    <source>
        <dbReference type="EMBL" id="ANE46190.1"/>
    </source>
</evidence>
<keyword evidence="2" id="KW-1133">Transmembrane helix</keyword>
<dbReference type="Gene3D" id="2.60.40.2230">
    <property type="entry name" value="Uncharacterised protein YcnI-like PF07987, DUF1775"/>
    <property type="match status" value="1"/>
</dbReference>
<keyword evidence="2" id="KW-0472">Membrane</keyword>
<dbReference type="EMBL" id="CP011388">
    <property type="protein sequence ID" value="ANE46190.1"/>
    <property type="molecule type" value="Genomic_DNA"/>
</dbReference>
<dbReference type="Pfam" id="PF07987">
    <property type="entry name" value="DUF1775"/>
    <property type="match status" value="1"/>
</dbReference>
<gene>
    <name evidence="5" type="ORF">SY83_07795</name>
</gene>
<evidence type="ECO:0000259" key="4">
    <source>
        <dbReference type="Pfam" id="PF07987"/>
    </source>
</evidence>
<dbReference type="PATRIC" id="fig|1178515.4.peg.1547"/>
<feature type="chain" id="PRO_5039045432" description="YncI copper-binding domain-containing protein" evidence="3">
    <location>
        <begin position="25"/>
        <end position="210"/>
    </location>
</feature>
<evidence type="ECO:0000256" key="3">
    <source>
        <dbReference type="SAM" id="SignalP"/>
    </source>
</evidence>
<evidence type="ECO:0000256" key="1">
    <source>
        <dbReference type="SAM" id="MobiDB-lite"/>
    </source>
</evidence>
<name>A0A172TGQ2_9BACL</name>
<evidence type="ECO:0000313" key="6">
    <source>
        <dbReference type="Proteomes" id="UP000076927"/>
    </source>
</evidence>
<feature type="region of interest" description="Disordered" evidence="1">
    <location>
        <begin position="153"/>
        <end position="178"/>
    </location>
</feature>
<organism evidence="5 6">
    <name type="scientific">Paenibacillus swuensis</name>
    <dbReference type="NCBI Taxonomy" id="1178515"/>
    <lineage>
        <taxon>Bacteria</taxon>
        <taxon>Bacillati</taxon>
        <taxon>Bacillota</taxon>
        <taxon>Bacilli</taxon>
        <taxon>Bacillales</taxon>
        <taxon>Paenibacillaceae</taxon>
        <taxon>Paenibacillus</taxon>
    </lineage>
</organism>
<protein>
    <recommendedName>
        <fullName evidence="4">YncI copper-binding domain-containing protein</fullName>
    </recommendedName>
</protein>
<accession>A0A172TGQ2</accession>